<dbReference type="GO" id="GO:0017178">
    <property type="term" value="F:diphthine-ammonia ligase activity"/>
    <property type="evidence" value="ECO:0007669"/>
    <property type="project" value="UniProtKB-EC"/>
</dbReference>
<feature type="domain" description="Diphthamide synthase" evidence="1">
    <location>
        <begin position="4"/>
        <end position="217"/>
    </location>
</feature>
<dbReference type="EC" id="6.3.1.14" evidence="2"/>
<dbReference type="NCBIfam" id="TIGR00290">
    <property type="entry name" value="MJ0570_dom"/>
    <property type="match status" value="1"/>
</dbReference>
<accession>A0ABW3LHG7</accession>
<dbReference type="PIRSF" id="PIRSF039123">
    <property type="entry name" value="Diphthamide_synthase"/>
    <property type="match status" value="1"/>
</dbReference>
<evidence type="ECO:0000259" key="1">
    <source>
        <dbReference type="Pfam" id="PF01902"/>
    </source>
</evidence>
<dbReference type="RefSeq" id="WP_390360256.1">
    <property type="nucleotide sequence ID" value="NZ_JBHTKJ010000012.1"/>
</dbReference>
<keyword evidence="3" id="KW-1185">Reference proteome</keyword>
<dbReference type="SUPFAM" id="SSF52402">
    <property type="entry name" value="Adenine nucleotide alpha hydrolases-like"/>
    <property type="match status" value="1"/>
</dbReference>
<sequence length="219" mass="25322">MKERVVVSWSGGKDSSLALYYLLKDKRYTVDSLLTTVTEGYERISVHGVREKLLEEQAESLGIPLRKMYIPQQSSHPIYKERMNEQLKQIKEDGINTVMFGDIFLEDVRSYREELIHNQKLKAIFPLWGRPTNELIQEFISLGFKTVTTCIDTETLTDKFLGRHINASFLKELPENVDKCGENGEFHTFTYAGPIFTKPIHLCIGEKVNKGRFHFCELV</sequence>
<dbReference type="Proteomes" id="UP001597040">
    <property type="component" value="Unassembled WGS sequence"/>
</dbReference>
<dbReference type="Gene3D" id="3.90.1490.10">
    <property type="entry name" value="putative n-type atp pyrophosphatase, domain 2"/>
    <property type="match status" value="1"/>
</dbReference>
<dbReference type="EMBL" id="JBHTKJ010000012">
    <property type="protein sequence ID" value="MFD1037830.1"/>
    <property type="molecule type" value="Genomic_DNA"/>
</dbReference>
<dbReference type="InterPro" id="IPR002761">
    <property type="entry name" value="Diphthami_syn_dom"/>
</dbReference>
<keyword evidence="2" id="KW-0436">Ligase</keyword>
<evidence type="ECO:0000313" key="2">
    <source>
        <dbReference type="EMBL" id="MFD1037830.1"/>
    </source>
</evidence>
<dbReference type="InterPro" id="IPR014729">
    <property type="entry name" value="Rossmann-like_a/b/a_fold"/>
</dbReference>
<dbReference type="Pfam" id="PF01902">
    <property type="entry name" value="Diphthami_syn_2"/>
    <property type="match status" value="1"/>
</dbReference>
<gene>
    <name evidence="2" type="ORF">ACFQ3N_05325</name>
</gene>
<dbReference type="CDD" id="cd01994">
    <property type="entry name" value="AANH_PF0828-like"/>
    <property type="match status" value="1"/>
</dbReference>
<protein>
    <submittedName>
        <fullName evidence="2">Diphthine--ammonia ligase</fullName>
        <ecNumber evidence="2">6.3.1.14</ecNumber>
    </submittedName>
</protein>
<evidence type="ECO:0000313" key="3">
    <source>
        <dbReference type="Proteomes" id="UP001597040"/>
    </source>
</evidence>
<organism evidence="2 3">
    <name type="scientific">Virgibacillus byunsanensis</name>
    <dbReference type="NCBI Taxonomy" id="570945"/>
    <lineage>
        <taxon>Bacteria</taxon>
        <taxon>Bacillati</taxon>
        <taxon>Bacillota</taxon>
        <taxon>Bacilli</taxon>
        <taxon>Bacillales</taxon>
        <taxon>Bacillaceae</taxon>
        <taxon>Virgibacillus</taxon>
    </lineage>
</organism>
<dbReference type="InterPro" id="IPR030662">
    <property type="entry name" value="DPH6/MJ0570"/>
</dbReference>
<name>A0ABW3LHG7_9BACI</name>
<proteinExistence type="predicted"/>
<comment type="caution">
    <text evidence="2">The sequence shown here is derived from an EMBL/GenBank/DDBJ whole genome shotgun (WGS) entry which is preliminary data.</text>
</comment>
<reference evidence="3" key="1">
    <citation type="journal article" date="2019" name="Int. J. Syst. Evol. Microbiol.">
        <title>The Global Catalogue of Microorganisms (GCM) 10K type strain sequencing project: providing services to taxonomists for standard genome sequencing and annotation.</title>
        <authorList>
            <consortium name="The Broad Institute Genomics Platform"/>
            <consortium name="The Broad Institute Genome Sequencing Center for Infectious Disease"/>
            <person name="Wu L."/>
            <person name="Ma J."/>
        </authorList>
    </citation>
    <scope>NUCLEOTIDE SEQUENCE [LARGE SCALE GENOMIC DNA]</scope>
    <source>
        <strain evidence="3">CCUG 56754</strain>
    </source>
</reference>
<dbReference type="Gene3D" id="3.40.50.620">
    <property type="entry name" value="HUPs"/>
    <property type="match status" value="1"/>
</dbReference>